<dbReference type="RefSeq" id="XP_023437265.1">
    <property type="nucleotide sequence ID" value="XM_023570103.1"/>
</dbReference>
<evidence type="ECO:0000256" key="2">
    <source>
        <dbReference type="SAM" id="MobiDB-lite"/>
    </source>
</evidence>
<gene>
    <name evidence="3" type="ORF">FFUJ_11228</name>
</gene>
<feature type="compositionally biased region" description="Polar residues" evidence="2">
    <location>
        <begin position="422"/>
        <end position="431"/>
    </location>
</feature>
<accession>S0EMQ4</accession>
<keyword evidence="4" id="KW-1185">Reference proteome</keyword>
<organism evidence="3 4">
    <name type="scientific">Gibberella fujikuroi (strain CBS 195.34 / IMI 58289 / NRRL A-6831)</name>
    <name type="common">Bakanae and foot rot disease fungus</name>
    <name type="synonym">Fusarium fujikuroi</name>
    <dbReference type="NCBI Taxonomy" id="1279085"/>
    <lineage>
        <taxon>Eukaryota</taxon>
        <taxon>Fungi</taxon>
        <taxon>Dikarya</taxon>
        <taxon>Ascomycota</taxon>
        <taxon>Pezizomycotina</taxon>
        <taxon>Sordariomycetes</taxon>
        <taxon>Hypocreomycetidae</taxon>
        <taxon>Hypocreales</taxon>
        <taxon>Nectriaceae</taxon>
        <taxon>Fusarium</taxon>
        <taxon>Fusarium fujikuroi species complex</taxon>
    </lineage>
</organism>
<dbReference type="AlphaFoldDB" id="S0EMQ4"/>
<feature type="compositionally biased region" description="Basic and acidic residues" evidence="2">
    <location>
        <begin position="1"/>
        <end position="12"/>
    </location>
</feature>
<feature type="region of interest" description="Disordered" evidence="2">
    <location>
        <begin position="397"/>
        <end position="431"/>
    </location>
</feature>
<keyword evidence="1" id="KW-0175">Coiled coil</keyword>
<dbReference type="EMBL" id="HF679033">
    <property type="protein sequence ID" value="CCT75187.1"/>
    <property type="molecule type" value="Genomic_DNA"/>
</dbReference>
<feature type="compositionally biased region" description="Low complexity" evidence="2">
    <location>
        <begin position="23"/>
        <end position="85"/>
    </location>
</feature>
<protein>
    <submittedName>
        <fullName evidence="3">Uncharacterized protein</fullName>
    </submittedName>
</protein>
<evidence type="ECO:0000313" key="3">
    <source>
        <dbReference type="EMBL" id="CCT75187.1"/>
    </source>
</evidence>
<dbReference type="GeneID" id="35404691"/>
<feature type="compositionally biased region" description="Polar residues" evidence="2">
    <location>
        <begin position="401"/>
        <end position="411"/>
    </location>
</feature>
<feature type="region of interest" description="Disordered" evidence="2">
    <location>
        <begin position="316"/>
        <end position="342"/>
    </location>
</feature>
<proteinExistence type="predicted"/>
<feature type="region of interest" description="Disordered" evidence="2">
    <location>
        <begin position="473"/>
        <end position="503"/>
    </location>
</feature>
<feature type="compositionally biased region" description="Basic and acidic residues" evidence="2">
    <location>
        <begin position="473"/>
        <end position="494"/>
    </location>
</feature>
<evidence type="ECO:0000313" key="4">
    <source>
        <dbReference type="Proteomes" id="UP000016800"/>
    </source>
</evidence>
<dbReference type="VEuPathDB" id="FungiDB:FFUJ_11228"/>
<reference evidence="4" key="1">
    <citation type="journal article" date="2013" name="PLoS Pathog.">
        <title>Deciphering the cryptic genome: genome-wide analyses of the rice pathogen Fusarium fujikuroi reveal complex regulation of secondary metabolism and novel metabolites.</title>
        <authorList>
            <person name="Wiemann P."/>
            <person name="Sieber C.M."/>
            <person name="von Bargen K.W."/>
            <person name="Studt L."/>
            <person name="Niehaus E.M."/>
            <person name="Espino J.J."/>
            <person name="Huss K."/>
            <person name="Michielse C.B."/>
            <person name="Albermann S."/>
            <person name="Wagner D."/>
            <person name="Bergner S.V."/>
            <person name="Connolly L.R."/>
            <person name="Fischer A."/>
            <person name="Reuter G."/>
            <person name="Kleigrewe K."/>
            <person name="Bald T."/>
            <person name="Wingfield B.D."/>
            <person name="Ophir R."/>
            <person name="Freeman S."/>
            <person name="Hippler M."/>
            <person name="Smith K.M."/>
            <person name="Brown D.W."/>
            <person name="Proctor R.H."/>
            <person name="Munsterkotter M."/>
            <person name="Freitag M."/>
            <person name="Humpf H.U."/>
            <person name="Guldener U."/>
            <person name="Tudzynski B."/>
        </authorList>
    </citation>
    <scope>NUCLEOTIDE SEQUENCE [LARGE SCALE GENOMIC DNA]</scope>
    <source>
        <strain evidence="4">CBS 195.34 / IMI 58289 / NRRL A-6831</strain>
    </source>
</reference>
<dbReference type="HOGENOM" id="CLU_475694_0_0_1"/>
<feature type="coiled-coil region" evidence="1">
    <location>
        <begin position="170"/>
        <end position="204"/>
    </location>
</feature>
<sequence length="573" mass="63870">MAVTDPSEKRPEWCPPGRSRYLTRPTRPGSQSSSGSTSKRPNSSSFSRHSPSPTTPLSVVPSPRVRRNSSNQPSNPQLSRSRSSSPTPDDGAVSEASSPDIHGKHKEPELKPSQRTQNPSPLFSLPKELFFVRESGQSYEFGLSSGHDVLTLKWRLEEEIRLRCRLQDQLAELDAQLTKVSKHCHEAESRANDFEQQLNAALEGQATQQASNQSEAASILPDIRATPANPEEFTPENYVWVTQEWERVAQENLRLDNCLHIASIQKHHLEREIIRLSREVENYEKPNIGHGKSMIDAAQQTEEEEPTQMTAVATQTEFGDQKDTENGPTEPEYQAVPPQQPRTVTTDAIVQAVEQPDEHMLSNELSDQITKASEVLEVRIQEFGEERLDRKIEVCVKQEDSGQGSSSQTKASKGKGIARETTMAQNEQSSMTREFELLQPLASNIPQGNGFAGLQYENERLRRENDEMRNTLEQHQLEDSRPEGPESHHGHASPEETQVWNTNPGAEVEDADVEMGGDTVGQDLTALQNIEAPVIPTIPPATSEAGEILRFNLQHAEEIVNDMSGSDYESRGD</sequence>
<name>S0EMQ4_GIBF5</name>
<evidence type="ECO:0000256" key="1">
    <source>
        <dbReference type="SAM" id="Coils"/>
    </source>
</evidence>
<dbReference type="Proteomes" id="UP000016800">
    <property type="component" value="Chromosome XI"/>
</dbReference>
<feature type="region of interest" description="Disordered" evidence="2">
    <location>
        <begin position="1"/>
        <end position="122"/>
    </location>
</feature>